<reference evidence="1 2" key="1">
    <citation type="submission" date="2018-05" db="EMBL/GenBank/DDBJ databases">
        <title>Draft genome of Methanospirillum lacunae Ki8-1.</title>
        <authorList>
            <person name="Dueholm M.S."/>
            <person name="Nielsen P.H."/>
            <person name="Bakmann L.F."/>
            <person name="Otzen D.E."/>
        </authorList>
    </citation>
    <scope>NUCLEOTIDE SEQUENCE [LARGE SCALE GENOMIC DNA]</scope>
    <source>
        <strain evidence="1 2">Ki8-1</strain>
    </source>
</reference>
<dbReference type="EMBL" id="QGMY01000002">
    <property type="protein sequence ID" value="PWR73727.1"/>
    <property type="molecule type" value="Genomic_DNA"/>
</dbReference>
<evidence type="ECO:0000313" key="1">
    <source>
        <dbReference type="EMBL" id="PWR73727.1"/>
    </source>
</evidence>
<organism evidence="1 2">
    <name type="scientific">Methanospirillum lacunae</name>
    <dbReference type="NCBI Taxonomy" id="668570"/>
    <lineage>
        <taxon>Archaea</taxon>
        <taxon>Methanobacteriati</taxon>
        <taxon>Methanobacteriota</taxon>
        <taxon>Stenosarchaea group</taxon>
        <taxon>Methanomicrobia</taxon>
        <taxon>Methanomicrobiales</taxon>
        <taxon>Methanospirillaceae</taxon>
        <taxon>Methanospirillum</taxon>
    </lineage>
</organism>
<evidence type="ECO:0000313" key="2">
    <source>
        <dbReference type="Proteomes" id="UP000245657"/>
    </source>
</evidence>
<dbReference type="AlphaFoldDB" id="A0A2V2NBK5"/>
<gene>
    <name evidence="1" type="ORF">DK846_00710</name>
</gene>
<accession>A0A2V2NBK5</accession>
<dbReference type="Proteomes" id="UP000245657">
    <property type="component" value="Unassembled WGS sequence"/>
</dbReference>
<comment type="caution">
    <text evidence="1">The sequence shown here is derived from an EMBL/GenBank/DDBJ whole genome shotgun (WGS) entry which is preliminary data.</text>
</comment>
<sequence>MGSRQIQHHQSSCGVVALHRGDECNGFEGNRLDQSLKEAVIYGSAIYFTRNHPCCPDVTVQGEPIYNSRY</sequence>
<keyword evidence="2" id="KW-1185">Reference proteome</keyword>
<name>A0A2V2NBK5_9EURY</name>
<protein>
    <submittedName>
        <fullName evidence="1">Uncharacterized protein</fullName>
    </submittedName>
</protein>
<proteinExistence type="predicted"/>